<dbReference type="Pfam" id="PF00583">
    <property type="entry name" value="Acetyltransf_1"/>
    <property type="match status" value="1"/>
</dbReference>
<name>A0A2U1TC38_9MICO</name>
<dbReference type="CDD" id="cd04301">
    <property type="entry name" value="NAT_SF"/>
    <property type="match status" value="1"/>
</dbReference>
<dbReference type="EMBL" id="QEFB01000013">
    <property type="protein sequence ID" value="PWC06444.1"/>
    <property type="molecule type" value="Genomic_DNA"/>
</dbReference>
<dbReference type="InterPro" id="IPR051554">
    <property type="entry name" value="Acetyltransferase_Eis"/>
</dbReference>
<dbReference type="SUPFAM" id="SSF55729">
    <property type="entry name" value="Acyl-CoA N-acyltransferases (Nat)"/>
    <property type="match status" value="1"/>
</dbReference>
<dbReference type="GO" id="GO:0030649">
    <property type="term" value="P:aminoglycoside antibiotic catabolic process"/>
    <property type="evidence" value="ECO:0007669"/>
    <property type="project" value="TreeGrafter"/>
</dbReference>
<accession>A0A2U1TC38</accession>
<dbReference type="AlphaFoldDB" id="A0A2U1TC38"/>
<dbReference type="GO" id="GO:0034069">
    <property type="term" value="F:aminoglycoside N-acetyltransferase activity"/>
    <property type="evidence" value="ECO:0007669"/>
    <property type="project" value="TreeGrafter"/>
</dbReference>
<feature type="domain" description="N-acetyltransferase" evidence="1">
    <location>
        <begin position="133"/>
        <end position="266"/>
    </location>
</feature>
<dbReference type="InterPro" id="IPR000182">
    <property type="entry name" value="GNAT_dom"/>
</dbReference>
<evidence type="ECO:0000313" key="2">
    <source>
        <dbReference type="EMBL" id="PWC06444.1"/>
    </source>
</evidence>
<dbReference type="PROSITE" id="PS51186">
    <property type="entry name" value="GNAT"/>
    <property type="match status" value="1"/>
</dbReference>
<dbReference type="Proteomes" id="UP000244962">
    <property type="component" value="Unassembled WGS sequence"/>
</dbReference>
<keyword evidence="3" id="KW-1185">Reference proteome</keyword>
<gene>
    <name evidence="2" type="ORF">DF223_12700</name>
</gene>
<dbReference type="PANTHER" id="PTHR37817:SF1">
    <property type="entry name" value="N-ACETYLTRANSFERASE EIS"/>
    <property type="match status" value="1"/>
</dbReference>
<organism evidence="2 3">
    <name type="scientific">Mycetocola zhujimingii</name>
    <dbReference type="NCBI Taxonomy" id="2079792"/>
    <lineage>
        <taxon>Bacteria</taxon>
        <taxon>Bacillati</taxon>
        <taxon>Actinomycetota</taxon>
        <taxon>Actinomycetes</taxon>
        <taxon>Micrococcales</taxon>
        <taxon>Microbacteriaceae</taxon>
        <taxon>Mycetocola</taxon>
    </lineage>
</organism>
<evidence type="ECO:0000259" key="1">
    <source>
        <dbReference type="PROSITE" id="PS51186"/>
    </source>
</evidence>
<dbReference type="InterPro" id="IPR016181">
    <property type="entry name" value="Acyl_CoA_acyltransferase"/>
</dbReference>
<dbReference type="Gene3D" id="3.40.630.30">
    <property type="match status" value="1"/>
</dbReference>
<sequence>MIDRMNNPQSPSAAPVTEQDIGNLAPQLANYRSYWLGWGAESTRDDSVTWTRSGIAHPRLNAVLRVQDSDPESTLAAATDHFAGVPWLWELGDDTDPAIEKHLQERGIRQVGTTPVMALDLDSFALGDIPGDLTIEPFSPNADLSAWVDGYAASMGVSAAARESAIEAEGLRQSDGSLERFVGIIDGRIVGTAELLVSDGVAGIYLVATDAAFRGRGIATALTGWALNVAQEKGLRVATLQASTLGQPVYERMGFSVISHLRSFRV</sequence>
<dbReference type="PANTHER" id="PTHR37817">
    <property type="entry name" value="N-ACETYLTRANSFERASE EIS"/>
    <property type="match status" value="1"/>
</dbReference>
<comment type="caution">
    <text evidence="2">The sequence shown here is derived from an EMBL/GenBank/DDBJ whole genome shotgun (WGS) entry which is preliminary data.</text>
</comment>
<protein>
    <recommendedName>
        <fullName evidence="1">N-acetyltransferase domain-containing protein</fullName>
    </recommendedName>
</protein>
<evidence type="ECO:0000313" key="3">
    <source>
        <dbReference type="Proteomes" id="UP000244962"/>
    </source>
</evidence>
<proteinExistence type="predicted"/>
<reference evidence="3" key="1">
    <citation type="submission" date="2018-04" db="EMBL/GenBank/DDBJ databases">
        <authorList>
            <person name="Liu S."/>
            <person name="Wang Z."/>
            <person name="Li J."/>
        </authorList>
    </citation>
    <scope>NUCLEOTIDE SEQUENCE [LARGE SCALE GENOMIC DNA]</scope>
    <source>
        <strain evidence="3">622</strain>
    </source>
</reference>